<protein>
    <recommendedName>
        <fullName evidence="6">Cytoplasmic tRNA 2-thiolation protein 2</fullName>
    </recommendedName>
</protein>
<dbReference type="InterPro" id="IPR014729">
    <property type="entry name" value="Rossmann-like_a/b/a_fold"/>
</dbReference>
<dbReference type="Proteomes" id="UP000054937">
    <property type="component" value="Unassembled WGS sequence"/>
</dbReference>
<dbReference type="EMBL" id="LDAU01000058">
    <property type="protein sequence ID" value="KRX08713.1"/>
    <property type="molecule type" value="Genomic_DNA"/>
</dbReference>
<dbReference type="PANTHER" id="PTHR20882">
    <property type="entry name" value="CYTOPLASMIC TRNA 2-THIOLATION PROTEIN 2"/>
    <property type="match status" value="1"/>
</dbReference>
<evidence type="ECO:0000313" key="5">
    <source>
        <dbReference type="Proteomes" id="UP000054937"/>
    </source>
</evidence>
<dbReference type="AlphaFoldDB" id="A0A0V0R2H1"/>
<evidence type="ECO:0000256" key="2">
    <source>
        <dbReference type="ARBA" id="ARBA00022694"/>
    </source>
</evidence>
<feature type="region of interest" description="Disordered" evidence="3">
    <location>
        <begin position="1"/>
        <end position="31"/>
    </location>
</feature>
<evidence type="ECO:0000256" key="1">
    <source>
        <dbReference type="ARBA" id="ARBA00022490"/>
    </source>
</evidence>
<keyword evidence="5" id="KW-1185">Reference proteome</keyword>
<reference evidence="4 5" key="1">
    <citation type="journal article" date="2015" name="Sci. Rep.">
        <title>Genome of the facultative scuticociliatosis pathogen Pseudocohnilembus persalinus provides insight into its virulence through horizontal gene transfer.</title>
        <authorList>
            <person name="Xiong J."/>
            <person name="Wang G."/>
            <person name="Cheng J."/>
            <person name="Tian M."/>
            <person name="Pan X."/>
            <person name="Warren A."/>
            <person name="Jiang C."/>
            <person name="Yuan D."/>
            <person name="Miao W."/>
        </authorList>
    </citation>
    <scope>NUCLEOTIDE SEQUENCE [LARGE SCALE GENOMIC DNA]</scope>
    <source>
        <strain evidence="4">36N120E</strain>
    </source>
</reference>
<gene>
    <name evidence="4" type="ORF">PPERSA_08024</name>
</gene>
<organism evidence="4 5">
    <name type="scientific">Pseudocohnilembus persalinus</name>
    <name type="common">Ciliate</name>
    <dbReference type="NCBI Taxonomy" id="266149"/>
    <lineage>
        <taxon>Eukaryota</taxon>
        <taxon>Sar</taxon>
        <taxon>Alveolata</taxon>
        <taxon>Ciliophora</taxon>
        <taxon>Intramacronucleata</taxon>
        <taxon>Oligohymenophorea</taxon>
        <taxon>Scuticociliatia</taxon>
        <taxon>Philasterida</taxon>
        <taxon>Pseudocohnilembidae</taxon>
        <taxon>Pseudocohnilembus</taxon>
    </lineage>
</organism>
<sequence>MENPTKDQVKLQEKKKQQNIPSKATQSKRKQIQQQIAIQGLDLENLTEEEREQKIKQHIEALKNPCANCKQQEGQYTLRKQLVCEICYNQKIYSKAYNHIRGAKPMEMFKKVLVAVVGEYPILDQKKSNEIIYDPLAADFTVLKTVLGKVRNGNKVLNEIEILYLDLGNENSKLTVQKWAELYKVNLHIKHINEAFGGSDENLAKFLKQFKDQDEVLKIVKYNLIMETSQKLDVDYLCLSDCGQDIAKNTFALVSQGRGISMLQEINSVSKVQYRQKEFLVFRILKDLINSEIYEYYKIQMKLPENKELQEFQKTLQNKQEENSKNAALFDKNLKQKKPTMEDILSTFFDKLQVTFPSTVHTALRSLDKVRDKYQVEKCPCFFCLGKQDKIVNQLELDTYEELGKSKVQQVENLCFGCMRMFKNANISIEQIMENLPPFIKENQIISMKLQEQQKEKQ</sequence>
<dbReference type="GO" id="GO:0000049">
    <property type="term" value="F:tRNA binding"/>
    <property type="evidence" value="ECO:0007669"/>
    <property type="project" value="InterPro"/>
</dbReference>
<dbReference type="GO" id="GO:0016783">
    <property type="term" value="F:sulfurtransferase activity"/>
    <property type="evidence" value="ECO:0007669"/>
    <property type="project" value="TreeGrafter"/>
</dbReference>
<dbReference type="GO" id="GO:0005829">
    <property type="term" value="C:cytosol"/>
    <property type="evidence" value="ECO:0007669"/>
    <property type="project" value="TreeGrafter"/>
</dbReference>
<evidence type="ECO:0000256" key="3">
    <source>
        <dbReference type="SAM" id="MobiDB-lite"/>
    </source>
</evidence>
<evidence type="ECO:0000313" key="4">
    <source>
        <dbReference type="EMBL" id="KRX08713.1"/>
    </source>
</evidence>
<feature type="compositionally biased region" description="Basic and acidic residues" evidence="3">
    <location>
        <begin position="1"/>
        <end position="16"/>
    </location>
</feature>
<dbReference type="GO" id="GO:0002143">
    <property type="term" value="P:tRNA wobble position uridine thiolation"/>
    <property type="evidence" value="ECO:0007669"/>
    <property type="project" value="TreeGrafter"/>
</dbReference>
<dbReference type="SUPFAM" id="SSF52402">
    <property type="entry name" value="Adenine nucleotide alpha hydrolases-like"/>
    <property type="match status" value="1"/>
</dbReference>
<dbReference type="OrthoDB" id="25129at2759"/>
<accession>A0A0V0R2H1</accession>
<comment type="caution">
    <text evidence="4">The sequence shown here is derived from an EMBL/GenBank/DDBJ whole genome shotgun (WGS) entry which is preliminary data.</text>
</comment>
<proteinExistence type="predicted"/>
<keyword evidence="2" id="KW-0819">tRNA processing</keyword>
<keyword evidence="1" id="KW-0963">Cytoplasm</keyword>
<dbReference type="PANTHER" id="PTHR20882:SF14">
    <property type="entry name" value="CYTOPLASMIC TRNA 2-THIOLATION PROTEIN 2"/>
    <property type="match status" value="1"/>
</dbReference>
<dbReference type="Gene3D" id="3.40.50.620">
    <property type="entry name" value="HUPs"/>
    <property type="match status" value="1"/>
</dbReference>
<dbReference type="InterPro" id="IPR019407">
    <property type="entry name" value="CTU2"/>
</dbReference>
<dbReference type="InParanoid" id="A0A0V0R2H1"/>
<name>A0A0V0R2H1_PSEPJ</name>
<evidence type="ECO:0008006" key="6">
    <source>
        <dbReference type="Google" id="ProtNLM"/>
    </source>
</evidence>